<dbReference type="GO" id="GO:0006508">
    <property type="term" value="P:proteolysis"/>
    <property type="evidence" value="ECO:0007669"/>
    <property type="project" value="UniProtKB-KW"/>
</dbReference>
<dbReference type="AlphaFoldDB" id="A0A8J4DZZ2"/>
<feature type="transmembrane region" description="Helical" evidence="1">
    <location>
        <begin position="135"/>
        <end position="154"/>
    </location>
</feature>
<evidence type="ECO:0000313" key="3">
    <source>
        <dbReference type="EMBL" id="GIJ56469.1"/>
    </source>
</evidence>
<dbReference type="InterPro" id="IPR003675">
    <property type="entry name" value="Rce1/LyrA-like_dom"/>
</dbReference>
<proteinExistence type="predicted"/>
<dbReference type="EMBL" id="BOPG01000024">
    <property type="protein sequence ID" value="GIJ56469.1"/>
    <property type="molecule type" value="Genomic_DNA"/>
</dbReference>
<evidence type="ECO:0000259" key="2">
    <source>
        <dbReference type="Pfam" id="PF02517"/>
    </source>
</evidence>
<protein>
    <submittedName>
        <fullName evidence="3">CAAX amino protease</fullName>
    </submittedName>
</protein>
<reference evidence="3" key="1">
    <citation type="submission" date="2021-01" db="EMBL/GenBank/DDBJ databases">
        <title>Whole genome shotgun sequence of Virgisporangium aurantiacum NBRC 16421.</title>
        <authorList>
            <person name="Komaki H."/>
            <person name="Tamura T."/>
        </authorList>
    </citation>
    <scope>NUCLEOTIDE SEQUENCE</scope>
    <source>
        <strain evidence="3">NBRC 16421</strain>
    </source>
</reference>
<dbReference type="PANTHER" id="PTHR39430">
    <property type="entry name" value="MEMBRANE-ASSOCIATED PROTEASE-RELATED"/>
    <property type="match status" value="1"/>
</dbReference>
<dbReference type="Pfam" id="PF02517">
    <property type="entry name" value="Rce1-like"/>
    <property type="match status" value="1"/>
</dbReference>
<sequence>MRLVKQLVVVGAASLVGSLAVGAVGGNPVLTLVLGVATAVLVIFAYRWVVRRTERRAVDELSRPGAASAVGRGVVLGIALFAAVIAVIALFGGYEVDGWGSASGAVTLLGFSIGAAVTEEVVFRGVLFRIVEERLGTWLGLVLTGLLFGLMHLFNENATLWGALAIAIEAGGMLGAAYVATRRLWLPIGLHLGWNFAEAGIFGTIVSGKDEAHGLLDATVSGSTLLGGGDFGPEASLAAVVAGVLVTVVFMRLAYRRGNVRPRRAAVTVAP</sequence>
<keyword evidence="1" id="KW-1133">Transmembrane helix</keyword>
<comment type="caution">
    <text evidence="3">The sequence shown here is derived from an EMBL/GenBank/DDBJ whole genome shotgun (WGS) entry which is preliminary data.</text>
</comment>
<keyword evidence="1" id="KW-0472">Membrane</keyword>
<evidence type="ECO:0000313" key="4">
    <source>
        <dbReference type="Proteomes" id="UP000612585"/>
    </source>
</evidence>
<dbReference type="Proteomes" id="UP000612585">
    <property type="component" value="Unassembled WGS sequence"/>
</dbReference>
<keyword evidence="3" id="KW-0645">Protease</keyword>
<feature type="transmembrane region" description="Helical" evidence="1">
    <location>
        <begin position="32"/>
        <end position="49"/>
    </location>
</feature>
<keyword evidence="4" id="KW-1185">Reference proteome</keyword>
<organism evidence="3 4">
    <name type="scientific">Virgisporangium aurantiacum</name>
    <dbReference type="NCBI Taxonomy" id="175570"/>
    <lineage>
        <taxon>Bacteria</taxon>
        <taxon>Bacillati</taxon>
        <taxon>Actinomycetota</taxon>
        <taxon>Actinomycetes</taxon>
        <taxon>Micromonosporales</taxon>
        <taxon>Micromonosporaceae</taxon>
        <taxon>Virgisporangium</taxon>
    </lineage>
</organism>
<feature type="transmembrane region" description="Helical" evidence="1">
    <location>
        <begin position="70"/>
        <end position="94"/>
    </location>
</feature>
<dbReference type="GO" id="GO:0080120">
    <property type="term" value="P:CAAX-box protein maturation"/>
    <property type="evidence" value="ECO:0007669"/>
    <property type="project" value="UniProtKB-ARBA"/>
</dbReference>
<accession>A0A8J4DZZ2</accession>
<gene>
    <name evidence="3" type="ORF">Vau01_039850</name>
</gene>
<feature type="transmembrane region" description="Helical" evidence="1">
    <location>
        <begin position="235"/>
        <end position="255"/>
    </location>
</feature>
<feature type="domain" description="CAAX prenyl protease 2/Lysostaphin resistance protein A-like" evidence="2">
    <location>
        <begin position="105"/>
        <end position="196"/>
    </location>
</feature>
<feature type="transmembrane region" description="Helical" evidence="1">
    <location>
        <begin position="100"/>
        <end position="123"/>
    </location>
</feature>
<keyword evidence="3" id="KW-0378">Hydrolase</keyword>
<feature type="transmembrane region" description="Helical" evidence="1">
    <location>
        <begin position="188"/>
        <end position="206"/>
    </location>
</feature>
<evidence type="ECO:0000256" key="1">
    <source>
        <dbReference type="SAM" id="Phobius"/>
    </source>
</evidence>
<name>A0A8J4DZZ2_9ACTN</name>
<feature type="transmembrane region" description="Helical" evidence="1">
    <location>
        <begin position="160"/>
        <end position="181"/>
    </location>
</feature>
<dbReference type="GO" id="GO:0004175">
    <property type="term" value="F:endopeptidase activity"/>
    <property type="evidence" value="ECO:0007669"/>
    <property type="project" value="UniProtKB-ARBA"/>
</dbReference>
<keyword evidence="1" id="KW-0812">Transmembrane</keyword>
<dbReference type="RefSeq" id="WP_203994863.1">
    <property type="nucleotide sequence ID" value="NZ_BOPG01000024.1"/>
</dbReference>
<dbReference type="PANTHER" id="PTHR39430:SF1">
    <property type="entry name" value="PROTEASE"/>
    <property type="match status" value="1"/>
</dbReference>